<accession>A0A0F9GQ58</accession>
<proteinExistence type="predicted"/>
<protein>
    <submittedName>
        <fullName evidence="1">Uncharacterized protein</fullName>
    </submittedName>
</protein>
<gene>
    <name evidence="1" type="ORF">LCGC14_1882450</name>
</gene>
<evidence type="ECO:0000313" key="1">
    <source>
        <dbReference type="EMBL" id="KKL92661.1"/>
    </source>
</evidence>
<comment type="caution">
    <text evidence="1">The sequence shown here is derived from an EMBL/GenBank/DDBJ whole genome shotgun (WGS) entry which is preliminary data.</text>
</comment>
<dbReference type="AlphaFoldDB" id="A0A0F9GQ58"/>
<sequence length="153" mass="16210">MKRIALVALLVVGLVGVPVGQSWALAPWERDNVSSGVPSSDSFHTCFGAHGNICLGTDRNGIGYIRLGNAFGGVYIWAEPTAEYNASDVTGDVTVDSHSISVLRYAHSRNIEIGLSDLQLRNMDIAFTSAHGREMAVAHECTIGGASGTYTCP</sequence>
<organism evidence="1">
    <name type="scientific">marine sediment metagenome</name>
    <dbReference type="NCBI Taxonomy" id="412755"/>
    <lineage>
        <taxon>unclassified sequences</taxon>
        <taxon>metagenomes</taxon>
        <taxon>ecological metagenomes</taxon>
    </lineage>
</organism>
<dbReference type="EMBL" id="LAZR01019404">
    <property type="protein sequence ID" value="KKL92661.1"/>
    <property type="molecule type" value="Genomic_DNA"/>
</dbReference>
<name>A0A0F9GQ58_9ZZZZ</name>
<reference evidence="1" key="1">
    <citation type="journal article" date="2015" name="Nature">
        <title>Complex archaea that bridge the gap between prokaryotes and eukaryotes.</title>
        <authorList>
            <person name="Spang A."/>
            <person name="Saw J.H."/>
            <person name="Jorgensen S.L."/>
            <person name="Zaremba-Niedzwiedzka K."/>
            <person name="Martijn J."/>
            <person name="Lind A.E."/>
            <person name="van Eijk R."/>
            <person name="Schleper C."/>
            <person name="Guy L."/>
            <person name="Ettema T.J."/>
        </authorList>
    </citation>
    <scope>NUCLEOTIDE SEQUENCE</scope>
</reference>